<evidence type="ECO:0000313" key="8">
    <source>
        <dbReference type="EMBL" id="KAK3366563.1"/>
    </source>
</evidence>
<reference evidence="8" key="2">
    <citation type="submission" date="2023-06" db="EMBL/GenBank/DDBJ databases">
        <authorList>
            <consortium name="Lawrence Berkeley National Laboratory"/>
            <person name="Haridas S."/>
            <person name="Hensen N."/>
            <person name="Bonometti L."/>
            <person name="Westerberg I."/>
            <person name="Brannstrom I.O."/>
            <person name="Guillou S."/>
            <person name="Cros-Aarteil S."/>
            <person name="Calhoun S."/>
            <person name="Kuo A."/>
            <person name="Mondo S."/>
            <person name="Pangilinan J."/>
            <person name="Riley R."/>
            <person name="LaButti K."/>
            <person name="Andreopoulos B."/>
            <person name="Lipzen A."/>
            <person name="Chen C."/>
            <person name="Yanf M."/>
            <person name="Daum C."/>
            <person name="Ng V."/>
            <person name="Clum A."/>
            <person name="Steindorff A."/>
            <person name="Ohm R."/>
            <person name="Martin F."/>
            <person name="Silar P."/>
            <person name="Natvig D."/>
            <person name="Lalanne C."/>
            <person name="Gautier V."/>
            <person name="Ament-velasquez S.L."/>
            <person name="Kruys A."/>
            <person name="Hutchinson M.I."/>
            <person name="Powell A.J."/>
            <person name="Barry K."/>
            <person name="Miller A.N."/>
            <person name="Grigoriev I.V."/>
            <person name="Debuchy R."/>
            <person name="Gladieux P."/>
            <person name="Thoren M.H."/>
            <person name="Johannesson H."/>
        </authorList>
    </citation>
    <scope>NUCLEOTIDE SEQUENCE</scope>
    <source>
        <strain evidence="8">CBS 232.78</strain>
    </source>
</reference>
<dbReference type="GO" id="GO:0008270">
    <property type="term" value="F:zinc ion binding"/>
    <property type="evidence" value="ECO:0007669"/>
    <property type="project" value="UniProtKB-KW"/>
</dbReference>
<keyword evidence="5" id="KW-0862">Zinc</keyword>
<evidence type="ECO:0000256" key="4">
    <source>
        <dbReference type="ARBA" id="ARBA00022771"/>
    </source>
</evidence>
<evidence type="ECO:0000259" key="7">
    <source>
        <dbReference type="PROSITE" id="PS51981"/>
    </source>
</evidence>
<keyword evidence="3" id="KW-0479">Metal-binding</keyword>
<evidence type="ECO:0000313" key="9">
    <source>
        <dbReference type="Proteomes" id="UP001285441"/>
    </source>
</evidence>
<dbReference type="GO" id="GO:0002376">
    <property type="term" value="P:immune system process"/>
    <property type="evidence" value="ECO:0007669"/>
    <property type="project" value="UniProtKB-KW"/>
</dbReference>
<comment type="caution">
    <text evidence="8">The sequence shown here is derived from an EMBL/GenBank/DDBJ whole genome shotgun (WGS) entry which is preliminary data.</text>
</comment>
<dbReference type="PANTHER" id="PTHR22605">
    <property type="entry name" value="RZ-TYPE DOMAIN-CONTAINING PROTEIN"/>
    <property type="match status" value="1"/>
</dbReference>
<feature type="domain" description="RZ-type" evidence="7">
    <location>
        <begin position="1"/>
        <end position="64"/>
    </location>
</feature>
<dbReference type="GO" id="GO:0004842">
    <property type="term" value="F:ubiquitin-protein transferase activity"/>
    <property type="evidence" value="ECO:0007669"/>
    <property type="project" value="InterPro"/>
</dbReference>
<keyword evidence="6" id="KW-0391">Immunity</keyword>
<name>A0AAE0JY92_9PEZI</name>
<proteinExistence type="predicted"/>
<dbReference type="Proteomes" id="UP001285441">
    <property type="component" value="Unassembled WGS sequence"/>
</dbReference>
<organism evidence="8 9">
    <name type="scientific">Podospora didyma</name>
    <dbReference type="NCBI Taxonomy" id="330526"/>
    <lineage>
        <taxon>Eukaryota</taxon>
        <taxon>Fungi</taxon>
        <taxon>Dikarya</taxon>
        <taxon>Ascomycota</taxon>
        <taxon>Pezizomycotina</taxon>
        <taxon>Sordariomycetes</taxon>
        <taxon>Sordariomycetidae</taxon>
        <taxon>Sordariales</taxon>
        <taxon>Podosporaceae</taxon>
        <taxon>Podospora</taxon>
    </lineage>
</organism>
<gene>
    <name evidence="8" type="ORF">B0H63DRAFT_405475</name>
</gene>
<sequence>MRKEFLGTGHWYRCTNGHPFTVGECGMPMEMARCPECGAAVGGQNHAPTEGVRRAEDIDNLEHDFQNLAV</sequence>
<dbReference type="AlphaFoldDB" id="A0AAE0JY92"/>
<keyword evidence="9" id="KW-1185">Reference proteome</keyword>
<comment type="subcellular location">
    <subcellularLocation>
        <location evidence="1">Cytoplasm</location>
    </subcellularLocation>
</comment>
<dbReference type="PANTHER" id="PTHR22605:SF16">
    <property type="entry name" value="E3 UBIQUITIN-PROTEIN LIGASE RNF213"/>
    <property type="match status" value="1"/>
</dbReference>
<evidence type="ECO:0000256" key="1">
    <source>
        <dbReference type="ARBA" id="ARBA00004496"/>
    </source>
</evidence>
<evidence type="ECO:0000256" key="6">
    <source>
        <dbReference type="ARBA" id="ARBA00022859"/>
    </source>
</evidence>
<evidence type="ECO:0000256" key="3">
    <source>
        <dbReference type="ARBA" id="ARBA00022723"/>
    </source>
</evidence>
<dbReference type="Pfam" id="PF20173">
    <property type="entry name" value="ZnF_RZ-type"/>
    <property type="match status" value="1"/>
</dbReference>
<dbReference type="PROSITE" id="PS51981">
    <property type="entry name" value="ZF_RZ"/>
    <property type="match status" value="1"/>
</dbReference>
<dbReference type="GO" id="GO:0016887">
    <property type="term" value="F:ATP hydrolysis activity"/>
    <property type="evidence" value="ECO:0007669"/>
    <property type="project" value="InterPro"/>
</dbReference>
<protein>
    <recommendedName>
        <fullName evidence="7">RZ-type domain-containing protein</fullName>
    </recommendedName>
</protein>
<dbReference type="InterPro" id="IPR046439">
    <property type="entry name" value="ZF_RZ_dom"/>
</dbReference>
<keyword evidence="2" id="KW-0963">Cytoplasm</keyword>
<reference evidence="8" key="1">
    <citation type="journal article" date="2023" name="Mol. Phylogenet. Evol.">
        <title>Genome-scale phylogeny and comparative genomics of the fungal order Sordariales.</title>
        <authorList>
            <person name="Hensen N."/>
            <person name="Bonometti L."/>
            <person name="Westerberg I."/>
            <person name="Brannstrom I.O."/>
            <person name="Guillou S."/>
            <person name="Cros-Aarteil S."/>
            <person name="Calhoun S."/>
            <person name="Haridas S."/>
            <person name="Kuo A."/>
            <person name="Mondo S."/>
            <person name="Pangilinan J."/>
            <person name="Riley R."/>
            <person name="LaButti K."/>
            <person name="Andreopoulos B."/>
            <person name="Lipzen A."/>
            <person name="Chen C."/>
            <person name="Yan M."/>
            <person name="Daum C."/>
            <person name="Ng V."/>
            <person name="Clum A."/>
            <person name="Steindorff A."/>
            <person name="Ohm R.A."/>
            <person name="Martin F."/>
            <person name="Silar P."/>
            <person name="Natvig D.O."/>
            <person name="Lalanne C."/>
            <person name="Gautier V."/>
            <person name="Ament-Velasquez S.L."/>
            <person name="Kruys A."/>
            <person name="Hutchinson M.I."/>
            <person name="Powell A.J."/>
            <person name="Barry K."/>
            <person name="Miller A.N."/>
            <person name="Grigoriev I.V."/>
            <person name="Debuchy R."/>
            <person name="Gladieux P."/>
            <person name="Hiltunen Thoren M."/>
            <person name="Johannesson H."/>
        </authorList>
    </citation>
    <scope>NUCLEOTIDE SEQUENCE</scope>
    <source>
        <strain evidence="8">CBS 232.78</strain>
    </source>
</reference>
<dbReference type="GO" id="GO:0005737">
    <property type="term" value="C:cytoplasm"/>
    <property type="evidence" value="ECO:0007669"/>
    <property type="project" value="UniProtKB-SubCell"/>
</dbReference>
<accession>A0AAE0JY92</accession>
<dbReference type="EMBL" id="JAULSW010000012">
    <property type="protein sequence ID" value="KAK3366563.1"/>
    <property type="molecule type" value="Genomic_DNA"/>
</dbReference>
<dbReference type="InterPro" id="IPR031248">
    <property type="entry name" value="RNF213"/>
</dbReference>
<evidence type="ECO:0000256" key="2">
    <source>
        <dbReference type="ARBA" id="ARBA00022490"/>
    </source>
</evidence>
<evidence type="ECO:0000256" key="5">
    <source>
        <dbReference type="ARBA" id="ARBA00022833"/>
    </source>
</evidence>
<keyword evidence="4" id="KW-0863">Zinc-finger</keyword>